<organism evidence="2 3">
    <name type="scientific">Macleaya cordata</name>
    <name type="common">Five-seeded plume-poppy</name>
    <name type="synonym">Bocconia cordata</name>
    <dbReference type="NCBI Taxonomy" id="56857"/>
    <lineage>
        <taxon>Eukaryota</taxon>
        <taxon>Viridiplantae</taxon>
        <taxon>Streptophyta</taxon>
        <taxon>Embryophyta</taxon>
        <taxon>Tracheophyta</taxon>
        <taxon>Spermatophyta</taxon>
        <taxon>Magnoliopsida</taxon>
        <taxon>Ranunculales</taxon>
        <taxon>Papaveraceae</taxon>
        <taxon>Papaveroideae</taxon>
        <taxon>Macleaya</taxon>
    </lineage>
</organism>
<dbReference type="InParanoid" id="A0A200RB96"/>
<dbReference type="Gene3D" id="1.20.1280.50">
    <property type="match status" value="1"/>
</dbReference>
<proteinExistence type="predicted"/>
<dbReference type="EMBL" id="MVGT01000157">
    <property type="protein sequence ID" value="OVA19981.1"/>
    <property type="molecule type" value="Genomic_DNA"/>
</dbReference>
<dbReference type="NCBIfam" id="TIGR01640">
    <property type="entry name" value="F_box_assoc_1"/>
    <property type="match status" value="1"/>
</dbReference>
<sequence length="441" mass="51496">MENILHPEITLEILSRLPVDSVLRCARVCKTWRALLLNNNYFADMHHHRQLQLLQLDDDDQEYHHLLNNNSINYGAALAAKVGLGLLFWIGRIREEPGKLRLHYGEFYDETNIDDEEEQEHEQQHDQYSSFYKKFFTRIDYPPINKQQHRNAIIGSCNGLICFSVRHHDIDDPVFIFNPITREYIELPKYRQQLFQDCMVSGFGYHSSTNQYKVVRITYHPFDQGPDIGFVQVYTLGDGRGWRNTGQIAYSLLLSPGIPINGALHWLDSQGKILSFHLANEEFRLLPSPPCVRPGHACRFYKLRNFGRCLCIVDRDEQGESVDIWSLKKNSSYDMKDQNYYHSWSWTRELSIALKDLDVDDNQYEPIEPLALTKSREIILRQNLKILSVYDPKTASLKKLLDVDMGLKFFGAVPHMSSFVSLKALGENSKRIRRSRRIMQR</sequence>
<dbReference type="InterPro" id="IPR036047">
    <property type="entry name" value="F-box-like_dom_sf"/>
</dbReference>
<accession>A0A200RB96</accession>
<evidence type="ECO:0000259" key="1">
    <source>
        <dbReference type="PROSITE" id="PS50181"/>
    </source>
</evidence>
<gene>
    <name evidence="2" type="ORF">BVC80_1339g7</name>
</gene>
<dbReference type="OrthoDB" id="610337at2759"/>
<dbReference type="SMART" id="SM00256">
    <property type="entry name" value="FBOX"/>
    <property type="match status" value="1"/>
</dbReference>
<dbReference type="PANTHER" id="PTHR31672:SF13">
    <property type="entry name" value="F-BOX PROTEIN CPR30-LIKE"/>
    <property type="match status" value="1"/>
</dbReference>
<dbReference type="InterPro" id="IPR017451">
    <property type="entry name" value="F-box-assoc_interact_dom"/>
</dbReference>
<dbReference type="SUPFAM" id="SSF81383">
    <property type="entry name" value="F-box domain"/>
    <property type="match status" value="1"/>
</dbReference>
<dbReference type="InterPro" id="IPR013187">
    <property type="entry name" value="F-box-assoc_dom_typ3"/>
</dbReference>
<protein>
    <submittedName>
        <fullName evidence="2">F-box domain</fullName>
    </submittedName>
</protein>
<dbReference type="PANTHER" id="PTHR31672">
    <property type="entry name" value="BNACNNG10540D PROTEIN"/>
    <property type="match status" value="1"/>
</dbReference>
<dbReference type="InterPro" id="IPR001810">
    <property type="entry name" value="F-box_dom"/>
</dbReference>
<dbReference type="PROSITE" id="PS50181">
    <property type="entry name" value="FBOX"/>
    <property type="match status" value="1"/>
</dbReference>
<dbReference type="Proteomes" id="UP000195402">
    <property type="component" value="Unassembled WGS sequence"/>
</dbReference>
<feature type="domain" description="F-box" evidence="1">
    <location>
        <begin position="1"/>
        <end position="45"/>
    </location>
</feature>
<dbReference type="STRING" id="56857.A0A200RB96"/>
<dbReference type="Pfam" id="PF12937">
    <property type="entry name" value="F-box-like"/>
    <property type="match status" value="1"/>
</dbReference>
<dbReference type="AlphaFoldDB" id="A0A200RB96"/>
<keyword evidence="3" id="KW-1185">Reference proteome</keyword>
<evidence type="ECO:0000313" key="2">
    <source>
        <dbReference type="EMBL" id="OVA19981.1"/>
    </source>
</evidence>
<name>A0A200RB96_MACCD</name>
<evidence type="ECO:0000313" key="3">
    <source>
        <dbReference type="Proteomes" id="UP000195402"/>
    </source>
</evidence>
<reference evidence="2 3" key="1">
    <citation type="journal article" date="2017" name="Mol. Plant">
        <title>The Genome of Medicinal Plant Macleaya cordata Provides New Insights into Benzylisoquinoline Alkaloids Metabolism.</title>
        <authorList>
            <person name="Liu X."/>
            <person name="Liu Y."/>
            <person name="Huang P."/>
            <person name="Ma Y."/>
            <person name="Qing Z."/>
            <person name="Tang Q."/>
            <person name="Cao H."/>
            <person name="Cheng P."/>
            <person name="Zheng Y."/>
            <person name="Yuan Z."/>
            <person name="Zhou Y."/>
            <person name="Liu J."/>
            <person name="Tang Z."/>
            <person name="Zhuo Y."/>
            <person name="Zhang Y."/>
            <person name="Yu L."/>
            <person name="Huang J."/>
            <person name="Yang P."/>
            <person name="Peng Q."/>
            <person name="Zhang J."/>
            <person name="Jiang W."/>
            <person name="Zhang Z."/>
            <person name="Lin K."/>
            <person name="Ro D.K."/>
            <person name="Chen X."/>
            <person name="Xiong X."/>
            <person name="Shang Y."/>
            <person name="Huang S."/>
            <person name="Zeng J."/>
        </authorList>
    </citation>
    <scope>NUCLEOTIDE SEQUENCE [LARGE SCALE GENOMIC DNA]</scope>
    <source>
        <strain evidence="3">cv. BLH2017</strain>
        <tissue evidence="2">Root</tissue>
    </source>
</reference>
<comment type="caution">
    <text evidence="2">The sequence shown here is derived from an EMBL/GenBank/DDBJ whole genome shotgun (WGS) entry which is preliminary data.</text>
</comment>
<dbReference type="InterPro" id="IPR050796">
    <property type="entry name" value="SCF_F-box_component"/>
</dbReference>
<dbReference type="Pfam" id="PF08268">
    <property type="entry name" value="FBA_3"/>
    <property type="match status" value="1"/>
</dbReference>